<accession>A0ABZ2LEF7</accession>
<sequence length="127" mass="13401">MKNKTWFGLLLAGVLGMAAWGAWPSSVMAEEAHPTCGSKDNPCPLQKWMKGTLGAALAGNDLPALAKALDKSATFSPDPSWEWGTIAKAGADAARKGDVAGAKASCKACHDKYKDSYKSKFRTKAVN</sequence>
<dbReference type="InterPro" id="IPR002321">
    <property type="entry name" value="Cyt_c_II"/>
</dbReference>
<dbReference type="EMBL" id="CP089983">
    <property type="protein sequence ID" value="WXB09322.1"/>
    <property type="molecule type" value="Genomic_DNA"/>
</dbReference>
<evidence type="ECO:0000313" key="3">
    <source>
        <dbReference type="Proteomes" id="UP001374803"/>
    </source>
</evidence>
<evidence type="ECO:0008006" key="4">
    <source>
        <dbReference type="Google" id="ProtNLM"/>
    </source>
</evidence>
<name>A0ABZ2LEF7_9BACT</name>
<keyword evidence="1" id="KW-0732">Signal</keyword>
<dbReference type="Proteomes" id="UP001374803">
    <property type="component" value="Chromosome"/>
</dbReference>
<protein>
    <recommendedName>
        <fullName evidence="4">Cytochrome C</fullName>
    </recommendedName>
</protein>
<reference evidence="2" key="1">
    <citation type="submission" date="2021-12" db="EMBL/GenBank/DDBJ databases">
        <title>Discovery of the Pendulisporaceae a myxobacterial family with distinct sporulation behavior and unique specialized metabolism.</title>
        <authorList>
            <person name="Garcia R."/>
            <person name="Popoff A."/>
            <person name="Bader C.D."/>
            <person name="Loehr J."/>
            <person name="Walesch S."/>
            <person name="Walt C."/>
            <person name="Boldt J."/>
            <person name="Bunk B."/>
            <person name="Haeckl F.J.F.P.J."/>
            <person name="Gunesch A.P."/>
            <person name="Birkelbach J."/>
            <person name="Nuebel U."/>
            <person name="Pietschmann T."/>
            <person name="Bach T."/>
            <person name="Mueller R."/>
        </authorList>
    </citation>
    <scope>NUCLEOTIDE SEQUENCE</scope>
    <source>
        <strain evidence="2">MSr11367</strain>
    </source>
</reference>
<feature type="signal peptide" evidence="1">
    <location>
        <begin position="1"/>
        <end position="29"/>
    </location>
</feature>
<dbReference type="PROSITE" id="PS51009">
    <property type="entry name" value="CYTCII"/>
    <property type="match status" value="1"/>
</dbReference>
<feature type="chain" id="PRO_5046488994" description="Cytochrome C" evidence="1">
    <location>
        <begin position="30"/>
        <end position="127"/>
    </location>
</feature>
<gene>
    <name evidence="2" type="ORF">LVJ94_19070</name>
</gene>
<proteinExistence type="predicted"/>
<keyword evidence="3" id="KW-1185">Reference proteome</keyword>
<evidence type="ECO:0000313" key="2">
    <source>
        <dbReference type="EMBL" id="WXB09322.1"/>
    </source>
</evidence>
<organism evidence="2 3">
    <name type="scientific">Pendulispora rubella</name>
    <dbReference type="NCBI Taxonomy" id="2741070"/>
    <lineage>
        <taxon>Bacteria</taxon>
        <taxon>Pseudomonadati</taxon>
        <taxon>Myxococcota</taxon>
        <taxon>Myxococcia</taxon>
        <taxon>Myxococcales</taxon>
        <taxon>Sorangiineae</taxon>
        <taxon>Pendulisporaceae</taxon>
        <taxon>Pendulispora</taxon>
    </lineage>
</organism>
<dbReference type="RefSeq" id="WP_394838994.1">
    <property type="nucleotide sequence ID" value="NZ_CP089929.1"/>
</dbReference>
<evidence type="ECO:0000256" key="1">
    <source>
        <dbReference type="SAM" id="SignalP"/>
    </source>
</evidence>